<dbReference type="PANTHER" id="PTHR30146:SF109">
    <property type="entry name" value="HTH-TYPE TRANSCRIPTIONAL REGULATOR GALS"/>
    <property type="match status" value="1"/>
</dbReference>
<dbReference type="PROSITE" id="PS00356">
    <property type="entry name" value="HTH_LACI_1"/>
    <property type="match status" value="1"/>
</dbReference>
<dbReference type="InterPro" id="IPR028082">
    <property type="entry name" value="Peripla_BP_I"/>
</dbReference>
<sequence length="324" mass="34683">MNDVARLAGVSIKTVSRVVNDESGVHPATAERVLTAIEQLGFRRNLSARHLRRGTETGTIGLVLEDVANPFYSVLTRAAEEVARAHGRQVLTGSSDEDPARERELVLEFCARRVDGLLVVPAGHQQGYIAHEINAGTPVVFLDRPAGNVEADTVLVDNVGGTALAARHLAAHGHRSIAFLGDAPEIHTAAERLRGFREGCAQAGVAFDPALVRMGPHTTETVRAALELMLPRATALVTGNNRITVEALRVLAGRADRPALVGFDDFELADLLDPPITVITHDTRELGRSAAELLFARLGGDTAPPRRHVLPTRLLPRGSGEVTP</sequence>
<evidence type="ECO:0000256" key="1">
    <source>
        <dbReference type="ARBA" id="ARBA00023015"/>
    </source>
</evidence>
<comment type="caution">
    <text evidence="5">The sequence shown here is derived from an EMBL/GenBank/DDBJ whole genome shotgun (WGS) entry which is preliminary data.</text>
</comment>
<accession>A0ABN1BTW3</accession>
<dbReference type="Pfam" id="PF00356">
    <property type="entry name" value="LacI"/>
    <property type="match status" value="1"/>
</dbReference>
<evidence type="ECO:0000259" key="4">
    <source>
        <dbReference type="PROSITE" id="PS50932"/>
    </source>
</evidence>
<keyword evidence="1" id="KW-0805">Transcription regulation</keyword>
<dbReference type="RefSeq" id="WP_011874986.1">
    <property type="nucleotide sequence ID" value="NZ_BAAAGS010000001.1"/>
</dbReference>
<dbReference type="SUPFAM" id="SSF53822">
    <property type="entry name" value="Periplasmic binding protein-like I"/>
    <property type="match status" value="1"/>
</dbReference>
<keyword evidence="2 5" id="KW-0238">DNA-binding</keyword>
<evidence type="ECO:0000313" key="5">
    <source>
        <dbReference type="EMBL" id="GAA0505545.1"/>
    </source>
</evidence>
<dbReference type="PANTHER" id="PTHR30146">
    <property type="entry name" value="LACI-RELATED TRANSCRIPTIONAL REPRESSOR"/>
    <property type="match status" value="1"/>
</dbReference>
<dbReference type="GO" id="GO:0003677">
    <property type="term" value="F:DNA binding"/>
    <property type="evidence" value="ECO:0007669"/>
    <property type="project" value="UniProtKB-KW"/>
</dbReference>
<evidence type="ECO:0000256" key="2">
    <source>
        <dbReference type="ARBA" id="ARBA00023125"/>
    </source>
</evidence>
<dbReference type="SUPFAM" id="SSF47413">
    <property type="entry name" value="lambda repressor-like DNA-binding domains"/>
    <property type="match status" value="1"/>
</dbReference>
<dbReference type="InterPro" id="IPR000843">
    <property type="entry name" value="HTH_LacI"/>
</dbReference>
<dbReference type="Gene3D" id="1.10.260.40">
    <property type="entry name" value="lambda repressor-like DNA-binding domains"/>
    <property type="match status" value="1"/>
</dbReference>
<evidence type="ECO:0000256" key="3">
    <source>
        <dbReference type="ARBA" id="ARBA00023163"/>
    </source>
</evidence>
<dbReference type="Pfam" id="PF13377">
    <property type="entry name" value="Peripla_BP_3"/>
    <property type="match status" value="1"/>
</dbReference>
<dbReference type="CDD" id="cd01392">
    <property type="entry name" value="HTH_LacI"/>
    <property type="match status" value="1"/>
</dbReference>
<name>A0ABN1BTW3_SACER</name>
<reference evidence="5 6" key="1">
    <citation type="journal article" date="2019" name="Int. J. Syst. Evol. Microbiol.">
        <title>The Global Catalogue of Microorganisms (GCM) 10K type strain sequencing project: providing services to taxonomists for standard genome sequencing and annotation.</title>
        <authorList>
            <consortium name="The Broad Institute Genomics Platform"/>
            <consortium name="The Broad Institute Genome Sequencing Center for Infectious Disease"/>
            <person name="Wu L."/>
            <person name="Ma J."/>
        </authorList>
    </citation>
    <scope>NUCLEOTIDE SEQUENCE [LARGE SCALE GENOMIC DNA]</scope>
    <source>
        <strain evidence="5 6">JCM 10303</strain>
    </source>
</reference>
<dbReference type="InterPro" id="IPR010982">
    <property type="entry name" value="Lambda_DNA-bd_dom_sf"/>
</dbReference>
<keyword evidence="6" id="KW-1185">Reference proteome</keyword>
<dbReference type="Proteomes" id="UP001500729">
    <property type="component" value="Unassembled WGS sequence"/>
</dbReference>
<dbReference type="EMBL" id="BAAAGS010000001">
    <property type="protein sequence ID" value="GAA0505545.1"/>
    <property type="molecule type" value="Genomic_DNA"/>
</dbReference>
<evidence type="ECO:0000313" key="6">
    <source>
        <dbReference type="Proteomes" id="UP001500729"/>
    </source>
</evidence>
<feature type="domain" description="HTH lacI-type" evidence="4">
    <location>
        <begin position="1"/>
        <end position="53"/>
    </location>
</feature>
<dbReference type="PROSITE" id="PS50932">
    <property type="entry name" value="HTH_LACI_2"/>
    <property type="match status" value="1"/>
</dbReference>
<dbReference type="Gene3D" id="3.40.50.2300">
    <property type="match status" value="2"/>
</dbReference>
<protein>
    <submittedName>
        <fullName evidence="5">LacI family DNA-binding transcriptional regulator</fullName>
    </submittedName>
</protein>
<proteinExistence type="predicted"/>
<dbReference type="SMART" id="SM00354">
    <property type="entry name" value="HTH_LACI"/>
    <property type="match status" value="1"/>
</dbReference>
<organism evidence="5 6">
    <name type="scientific">Saccharopolyspora erythraea</name>
    <name type="common">Streptomyces erythraeus</name>
    <dbReference type="NCBI Taxonomy" id="1836"/>
    <lineage>
        <taxon>Bacteria</taxon>
        <taxon>Bacillati</taxon>
        <taxon>Actinomycetota</taxon>
        <taxon>Actinomycetes</taxon>
        <taxon>Pseudonocardiales</taxon>
        <taxon>Pseudonocardiaceae</taxon>
        <taxon>Saccharopolyspora</taxon>
    </lineage>
</organism>
<dbReference type="InterPro" id="IPR046335">
    <property type="entry name" value="LacI/GalR-like_sensor"/>
</dbReference>
<keyword evidence="3" id="KW-0804">Transcription</keyword>
<gene>
    <name evidence="5" type="ORF">GCM10009533_00270</name>
</gene>